<dbReference type="Pfam" id="PF11127">
    <property type="entry name" value="YgaP-like_TM"/>
    <property type="match status" value="1"/>
</dbReference>
<keyword evidence="1" id="KW-1133">Transmembrane helix</keyword>
<name>A0A1H0QN12_9PSED</name>
<evidence type="ECO:0000313" key="3">
    <source>
        <dbReference type="EMBL" id="SDP18652.1"/>
    </source>
</evidence>
<sequence>MKANIGTIDRSLRIIAGLLLIGLSLSGVIGVWGWIGLVPLATGIFRFCPVYTLLGIKTCNRC</sequence>
<protein>
    <recommendedName>
        <fullName evidence="2">Inner membrane protein YgaP-like transmembrane domain-containing protein</fullName>
    </recommendedName>
</protein>
<feature type="domain" description="Inner membrane protein YgaP-like transmembrane" evidence="2">
    <location>
        <begin position="1"/>
        <end position="61"/>
    </location>
</feature>
<feature type="transmembrane region" description="Helical" evidence="1">
    <location>
        <begin position="12"/>
        <end position="35"/>
    </location>
</feature>
<keyword evidence="1" id="KW-0472">Membrane</keyword>
<dbReference type="Proteomes" id="UP000198827">
    <property type="component" value="Chromosome I"/>
</dbReference>
<gene>
    <name evidence="3" type="ORF">SAMN04489798_4949</name>
</gene>
<dbReference type="EMBL" id="LT629705">
    <property type="protein sequence ID" value="SDP18652.1"/>
    <property type="molecule type" value="Genomic_DNA"/>
</dbReference>
<evidence type="ECO:0000256" key="1">
    <source>
        <dbReference type="SAM" id="Phobius"/>
    </source>
</evidence>
<organism evidence="3 4">
    <name type="scientific">Pseudomonas arsenicoxydans</name>
    <dbReference type="NCBI Taxonomy" id="702115"/>
    <lineage>
        <taxon>Bacteria</taxon>
        <taxon>Pseudomonadati</taxon>
        <taxon>Pseudomonadota</taxon>
        <taxon>Gammaproteobacteria</taxon>
        <taxon>Pseudomonadales</taxon>
        <taxon>Pseudomonadaceae</taxon>
        <taxon>Pseudomonas</taxon>
    </lineage>
</organism>
<proteinExistence type="predicted"/>
<evidence type="ECO:0000313" key="4">
    <source>
        <dbReference type="Proteomes" id="UP000198827"/>
    </source>
</evidence>
<dbReference type="RefSeq" id="WP_027923706.1">
    <property type="nucleotide sequence ID" value="NZ_LT629705.1"/>
</dbReference>
<dbReference type="AlphaFoldDB" id="A0A1H0QN12"/>
<evidence type="ECO:0000259" key="2">
    <source>
        <dbReference type="Pfam" id="PF11127"/>
    </source>
</evidence>
<reference evidence="3 4" key="1">
    <citation type="submission" date="2016-10" db="EMBL/GenBank/DDBJ databases">
        <authorList>
            <person name="de Groot N.N."/>
        </authorList>
    </citation>
    <scope>NUCLEOTIDE SEQUENCE [LARGE SCALE GENOMIC DNA]</scope>
    <source>
        <strain evidence="3 4">CECT 7543</strain>
    </source>
</reference>
<accession>A0A1H0QN12</accession>
<dbReference type="InterPro" id="IPR021309">
    <property type="entry name" value="YgaP-like_TM"/>
</dbReference>
<keyword evidence="1" id="KW-0812">Transmembrane</keyword>